<dbReference type="PANTHER" id="PTHR33164:SF5">
    <property type="entry name" value="ORGANIC HYDROPEROXIDE RESISTANCE TRANSCRIPTIONAL REGULATOR"/>
    <property type="match status" value="1"/>
</dbReference>
<reference evidence="3 4" key="1">
    <citation type="submission" date="2023-04" db="EMBL/GenBank/DDBJ databases">
        <title>Forest soil microbial communities from Buena Vista Peninsula, Colon Province, Panama.</title>
        <authorList>
            <person name="Bouskill N."/>
        </authorList>
    </citation>
    <scope>NUCLEOTIDE SEQUENCE [LARGE SCALE GENOMIC DNA]</scope>
    <source>
        <strain evidence="3 4">AC80</strain>
    </source>
</reference>
<dbReference type="Proteomes" id="UP001160130">
    <property type="component" value="Unassembled WGS sequence"/>
</dbReference>
<dbReference type="EMBL" id="JARXVE010000011">
    <property type="protein sequence ID" value="MDH6198633.1"/>
    <property type="molecule type" value="Genomic_DNA"/>
</dbReference>
<dbReference type="PANTHER" id="PTHR33164">
    <property type="entry name" value="TRANSCRIPTIONAL REGULATOR, MARR FAMILY"/>
    <property type="match status" value="1"/>
</dbReference>
<comment type="caution">
    <text evidence="3">The sequence shown here is derived from an EMBL/GenBank/DDBJ whole genome shotgun (WGS) entry which is preliminary data.</text>
</comment>
<dbReference type="InterPro" id="IPR036388">
    <property type="entry name" value="WH-like_DNA-bd_sf"/>
</dbReference>
<dbReference type="RefSeq" id="WP_280835199.1">
    <property type="nucleotide sequence ID" value="NZ_JARXVE010000011.1"/>
</dbReference>
<dbReference type="InterPro" id="IPR000835">
    <property type="entry name" value="HTH_MarR-typ"/>
</dbReference>
<dbReference type="PRINTS" id="PR00598">
    <property type="entry name" value="HTHMARR"/>
</dbReference>
<feature type="domain" description="HTH marR-type" evidence="2">
    <location>
        <begin position="26"/>
        <end position="164"/>
    </location>
</feature>
<keyword evidence="3" id="KW-0238">DNA-binding</keyword>
<dbReference type="SUPFAM" id="SSF46785">
    <property type="entry name" value="Winged helix' DNA-binding domain"/>
    <property type="match status" value="1"/>
</dbReference>
<accession>A0ABT6L6W7</accession>
<organism evidence="3 4">
    <name type="scientific">Mycolicibacterium frederiksbergense</name>
    <dbReference type="NCBI Taxonomy" id="117567"/>
    <lineage>
        <taxon>Bacteria</taxon>
        <taxon>Bacillati</taxon>
        <taxon>Actinomycetota</taxon>
        <taxon>Actinomycetes</taxon>
        <taxon>Mycobacteriales</taxon>
        <taxon>Mycobacteriaceae</taxon>
        <taxon>Mycolicibacterium</taxon>
    </lineage>
</organism>
<name>A0ABT6L6W7_9MYCO</name>
<keyword evidence="4" id="KW-1185">Reference proteome</keyword>
<dbReference type="InterPro" id="IPR039422">
    <property type="entry name" value="MarR/SlyA-like"/>
</dbReference>
<proteinExistence type="predicted"/>
<dbReference type="Pfam" id="PF01047">
    <property type="entry name" value="MarR"/>
    <property type="match status" value="1"/>
</dbReference>
<dbReference type="Gene3D" id="1.10.10.10">
    <property type="entry name" value="Winged helix-like DNA-binding domain superfamily/Winged helix DNA-binding domain"/>
    <property type="match status" value="1"/>
</dbReference>
<evidence type="ECO:0000313" key="4">
    <source>
        <dbReference type="Proteomes" id="UP001160130"/>
    </source>
</evidence>
<evidence type="ECO:0000259" key="2">
    <source>
        <dbReference type="PROSITE" id="PS50995"/>
    </source>
</evidence>
<dbReference type="PROSITE" id="PS50995">
    <property type="entry name" value="HTH_MARR_2"/>
    <property type="match status" value="1"/>
</dbReference>
<comment type="subcellular location">
    <subcellularLocation>
        <location evidence="1">Cytoplasm</location>
    </subcellularLocation>
</comment>
<evidence type="ECO:0000313" key="3">
    <source>
        <dbReference type="EMBL" id="MDH6198633.1"/>
    </source>
</evidence>
<dbReference type="InterPro" id="IPR036390">
    <property type="entry name" value="WH_DNA-bd_sf"/>
</dbReference>
<dbReference type="SMART" id="SM00347">
    <property type="entry name" value="HTH_MARR"/>
    <property type="match status" value="1"/>
</dbReference>
<sequence length="174" mass="18456">MSAASAAPPSAAPSALELGVDPLALDRQVCFALAISNRAVLAVYRPLLEPLGLTHPQYLVMLALWDHHRSNSGGIPPLSVKQIATALQLDSATLSPMLKRLEALGLLTRSRRAGDERATDVVLTDAGIALRERALDIPPAVVERLGVGIPELEELHRVLTRINAAALAANTLTD</sequence>
<evidence type="ECO:0000256" key="1">
    <source>
        <dbReference type="ARBA" id="ARBA00004496"/>
    </source>
</evidence>
<dbReference type="GO" id="GO:0003677">
    <property type="term" value="F:DNA binding"/>
    <property type="evidence" value="ECO:0007669"/>
    <property type="project" value="UniProtKB-KW"/>
</dbReference>
<gene>
    <name evidence="3" type="ORF">M2272_005292</name>
</gene>
<protein>
    <submittedName>
        <fullName evidence="3">DNA-binding MarR family transcriptional regulator</fullName>
    </submittedName>
</protein>